<dbReference type="CDD" id="cd07011">
    <property type="entry name" value="cupin_PMI_type_I_N"/>
    <property type="match status" value="1"/>
</dbReference>
<dbReference type="NCBIfam" id="TIGR00218">
    <property type="entry name" value="manA"/>
    <property type="match status" value="1"/>
</dbReference>
<feature type="binding site" evidence="8">
    <location>
        <position position="94"/>
    </location>
    <ligand>
        <name>Zn(2+)</name>
        <dbReference type="ChEBI" id="CHEBI:29105"/>
    </ligand>
</feature>
<dbReference type="PANTHER" id="PTHR10309:SF0">
    <property type="entry name" value="MANNOSE-6-PHOSPHATE ISOMERASE"/>
    <property type="match status" value="1"/>
</dbReference>
<dbReference type="Gene3D" id="2.60.120.10">
    <property type="entry name" value="Jelly Rolls"/>
    <property type="match status" value="2"/>
</dbReference>
<sequence>MDRLDNTIRPYAWGSTTALPRLLGTEPTGEPQAEMWMGAHPGAPSRTDRGTLVEVIDADPERELGPDSVAKFGPRLPFLLKLLAAGAPLSLQVHPDPAQAKEGYADEERRGVPVTAPHRNYKDANHKPELICALTEFDGLCGFRDPLRAADLLDGLGVDSLKPYVDLLHAHPEEAALREVLTAILSADPEEMARTVTEAAAACDRLGGAYAPYADIAHHYPGDPGVIAAMLLNHVRLQPGEALFLGAGVPHAYLDGLGVEIMANSDNVLRCGLTPKHVDVPELLRVVRFEAGDPGVLRPEAGPDGEEVYETPIDEFRLSRYVLPEGGATHDLTLTTPQILLCTAGSVRAGDHALSPGRSVFVPAGEKADVSGTGTLFRATVVA</sequence>
<dbReference type="GO" id="GO:0005829">
    <property type="term" value="C:cytosol"/>
    <property type="evidence" value="ECO:0007669"/>
    <property type="project" value="TreeGrafter"/>
</dbReference>
<keyword evidence="4 8" id="KW-0479">Metal-binding</keyword>
<dbReference type="InterPro" id="IPR011051">
    <property type="entry name" value="RmlC_Cupin_sf"/>
</dbReference>
<dbReference type="OrthoDB" id="9792649at2"/>
<dbReference type="GO" id="GO:0009298">
    <property type="term" value="P:GDP-mannose biosynthetic process"/>
    <property type="evidence" value="ECO:0007669"/>
    <property type="project" value="InterPro"/>
</dbReference>
<dbReference type="Gene3D" id="1.10.441.10">
    <property type="entry name" value="Phosphomannose Isomerase, domain 2"/>
    <property type="match status" value="1"/>
</dbReference>
<dbReference type="InterPro" id="IPR001250">
    <property type="entry name" value="Man6P_Isoase-1"/>
</dbReference>
<evidence type="ECO:0000256" key="1">
    <source>
        <dbReference type="ARBA" id="ARBA00000757"/>
    </source>
</evidence>
<accession>A0A561TIZ0</accession>
<evidence type="ECO:0000259" key="9">
    <source>
        <dbReference type="Pfam" id="PF20511"/>
    </source>
</evidence>
<proteinExistence type="inferred from homology"/>
<dbReference type="RefSeq" id="WP_145868897.1">
    <property type="nucleotide sequence ID" value="NZ_BNCE01000002.1"/>
</dbReference>
<name>A0A561TIZ0_9ACTN</name>
<dbReference type="PANTHER" id="PTHR10309">
    <property type="entry name" value="MANNOSE-6-PHOSPHATE ISOMERASE"/>
    <property type="match status" value="1"/>
</dbReference>
<dbReference type="InterPro" id="IPR014710">
    <property type="entry name" value="RmlC-like_jellyroll"/>
</dbReference>
<comment type="caution">
    <text evidence="10">The sequence shown here is derived from an EMBL/GenBank/DDBJ whole genome shotgun (WGS) entry which is preliminary data.</text>
</comment>
<dbReference type="PRINTS" id="PR00714">
    <property type="entry name" value="MAN6PISMRASE"/>
</dbReference>
<dbReference type="InterPro" id="IPR018050">
    <property type="entry name" value="Pmannose_isomerase-type1_CS"/>
</dbReference>
<comment type="similarity">
    <text evidence="2">Belongs to the mannose-6-phosphate isomerase type 1 family.</text>
</comment>
<feature type="active site" evidence="7">
    <location>
        <position position="270"/>
    </location>
</feature>
<feature type="binding site" evidence="8">
    <location>
        <position position="129"/>
    </location>
    <ligand>
        <name>Zn(2+)</name>
        <dbReference type="ChEBI" id="CHEBI:29105"/>
    </ligand>
</feature>
<gene>
    <name evidence="10" type="ORF">FHX78_114092</name>
</gene>
<dbReference type="PROSITE" id="PS00965">
    <property type="entry name" value="PMI_I_1"/>
    <property type="match status" value="1"/>
</dbReference>
<keyword evidence="5 8" id="KW-0862">Zinc</keyword>
<dbReference type="GO" id="GO:0005975">
    <property type="term" value="P:carbohydrate metabolic process"/>
    <property type="evidence" value="ECO:0007669"/>
    <property type="project" value="InterPro"/>
</dbReference>
<evidence type="ECO:0000256" key="4">
    <source>
        <dbReference type="ARBA" id="ARBA00022723"/>
    </source>
</evidence>
<reference evidence="10 11" key="1">
    <citation type="submission" date="2019-06" db="EMBL/GenBank/DDBJ databases">
        <title>Sequencing the genomes of 1000 actinobacteria strains.</title>
        <authorList>
            <person name="Klenk H.-P."/>
        </authorList>
    </citation>
    <scope>NUCLEOTIDE SEQUENCE [LARGE SCALE GENOMIC DNA]</scope>
    <source>
        <strain evidence="10 11">DSM 41695</strain>
    </source>
</reference>
<dbReference type="GO" id="GO:0004476">
    <property type="term" value="F:mannose-6-phosphate isomerase activity"/>
    <property type="evidence" value="ECO:0007669"/>
    <property type="project" value="UniProtKB-EC"/>
</dbReference>
<organism evidence="10 11">
    <name type="scientific">Streptomyces capillispiralis</name>
    <dbReference type="NCBI Taxonomy" id="68182"/>
    <lineage>
        <taxon>Bacteria</taxon>
        <taxon>Bacillati</taxon>
        <taxon>Actinomycetota</taxon>
        <taxon>Actinomycetes</taxon>
        <taxon>Kitasatosporales</taxon>
        <taxon>Streptomycetaceae</taxon>
        <taxon>Streptomyces</taxon>
    </lineage>
</organism>
<dbReference type="GO" id="GO:0008270">
    <property type="term" value="F:zinc ion binding"/>
    <property type="evidence" value="ECO:0007669"/>
    <property type="project" value="InterPro"/>
</dbReference>
<feature type="binding site" evidence="8">
    <location>
        <position position="251"/>
    </location>
    <ligand>
        <name>Zn(2+)</name>
        <dbReference type="ChEBI" id="CHEBI:29105"/>
    </ligand>
</feature>
<keyword evidence="11" id="KW-1185">Reference proteome</keyword>
<evidence type="ECO:0000313" key="10">
    <source>
        <dbReference type="EMBL" id="TWF87096.1"/>
    </source>
</evidence>
<evidence type="ECO:0000256" key="7">
    <source>
        <dbReference type="PIRSR" id="PIRSR001480-1"/>
    </source>
</evidence>
<dbReference type="SUPFAM" id="SSF51182">
    <property type="entry name" value="RmlC-like cupins"/>
    <property type="match status" value="1"/>
</dbReference>
<feature type="binding site" evidence="8">
    <location>
        <position position="92"/>
    </location>
    <ligand>
        <name>Zn(2+)</name>
        <dbReference type="ChEBI" id="CHEBI:29105"/>
    </ligand>
</feature>
<comment type="catalytic activity">
    <reaction evidence="1">
        <text>D-mannose 6-phosphate = D-fructose 6-phosphate</text>
        <dbReference type="Rhea" id="RHEA:12356"/>
        <dbReference type="ChEBI" id="CHEBI:58735"/>
        <dbReference type="ChEBI" id="CHEBI:61527"/>
        <dbReference type="EC" id="5.3.1.8"/>
    </reaction>
</comment>
<evidence type="ECO:0000256" key="2">
    <source>
        <dbReference type="ARBA" id="ARBA00010772"/>
    </source>
</evidence>
<evidence type="ECO:0000313" key="11">
    <source>
        <dbReference type="Proteomes" id="UP000316603"/>
    </source>
</evidence>
<keyword evidence="6 10" id="KW-0413">Isomerase</keyword>
<dbReference type="Proteomes" id="UP000316603">
    <property type="component" value="Unassembled WGS sequence"/>
</dbReference>
<comment type="cofactor">
    <cofactor evidence="8">
        <name>Zn(2+)</name>
        <dbReference type="ChEBI" id="CHEBI:29105"/>
    </cofactor>
    <text evidence="8">Binds 1 zinc ion per subunit.</text>
</comment>
<dbReference type="Pfam" id="PF20511">
    <property type="entry name" value="PMI_typeI_cat"/>
    <property type="match status" value="1"/>
</dbReference>
<feature type="domain" description="Phosphomannose isomerase type I catalytic" evidence="9">
    <location>
        <begin position="3"/>
        <end position="144"/>
    </location>
</feature>
<dbReference type="EC" id="5.3.1.8" evidence="3"/>
<dbReference type="InterPro" id="IPR016305">
    <property type="entry name" value="Mannose-6-P_Isomerase"/>
</dbReference>
<evidence type="ECO:0000256" key="6">
    <source>
        <dbReference type="ARBA" id="ARBA00023235"/>
    </source>
</evidence>
<dbReference type="PIRSF" id="PIRSF001480">
    <property type="entry name" value="Mannose-6-phosphate_isomerase"/>
    <property type="match status" value="1"/>
</dbReference>
<evidence type="ECO:0000256" key="8">
    <source>
        <dbReference type="PIRSR" id="PIRSR001480-2"/>
    </source>
</evidence>
<dbReference type="InterPro" id="IPR046457">
    <property type="entry name" value="PMI_typeI_cat"/>
</dbReference>
<dbReference type="AlphaFoldDB" id="A0A561TIZ0"/>
<dbReference type="EMBL" id="VIWV01000001">
    <property type="protein sequence ID" value="TWF87096.1"/>
    <property type="molecule type" value="Genomic_DNA"/>
</dbReference>
<evidence type="ECO:0000256" key="5">
    <source>
        <dbReference type="ARBA" id="ARBA00022833"/>
    </source>
</evidence>
<protein>
    <recommendedName>
        <fullName evidence="3">mannose-6-phosphate isomerase</fullName>
        <ecNumber evidence="3">5.3.1.8</ecNumber>
    </recommendedName>
</protein>
<evidence type="ECO:0000256" key="3">
    <source>
        <dbReference type="ARBA" id="ARBA00011956"/>
    </source>
</evidence>